<dbReference type="PROSITE" id="PS51257">
    <property type="entry name" value="PROKAR_LIPOPROTEIN"/>
    <property type="match status" value="1"/>
</dbReference>
<feature type="compositionally biased region" description="Low complexity" evidence="3">
    <location>
        <begin position="56"/>
        <end position="72"/>
    </location>
</feature>
<feature type="signal peptide" evidence="4">
    <location>
        <begin position="1"/>
        <end position="38"/>
    </location>
</feature>
<evidence type="ECO:0000256" key="3">
    <source>
        <dbReference type="SAM" id="MobiDB-lite"/>
    </source>
</evidence>
<feature type="region of interest" description="Disordered" evidence="3">
    <location>
        <begin position="40"/>
        <end position="72"/>
    </location>
</feature>
<evidence type="ECO:0000313" key="7">
    <source>
        <dbReference type="Proteomes" id="UP000230161"/>
    </source>
</evidence>
<reference evidence="6 7" key="1">
    <citation type="submission" date="2017-11" db="EMBL/GenBank/DDBJ databases">
        <title>Genomic Encyclopedia of Archaeal and Bacterial Type Strains, Phase II (KMG-II): From Individual Species to Whole Genera.</title>
        <authorList>
            <person name="Goeker M."/>
        </authorList>
    </citation>
    <scope>NUCLEOTIDE SEQUENCE [LARGE SCALE GENOMIC DNA]</scope>
    <source>
        <strain evidence="6 7">DSM 25625</strain>
    </source>
</reference>
<dbReference type="InterPro" id="IPR051010">
    <property type="entry name" value="BCAA_transport"/>
</dbReference>
<dbReference type="InterPro" id="IPR028081">
    <property type="entry name" value="Leu-bd"/>
</dbReference>
<evidence type="ECO:0000256" key="4">
    <source>
        <dbReference type="SAM" id="SignalP"/>
    </source>
</evidence>
<dbReference type="Proteomes" id="UP000230161">
    <property type="component" value="Unassembled WGS sequence"/>
</dbReference>
<accession>A0A2M9BV69</accession>
<feature type="chain" id="PRO_5038764426" evidence="4">
    <location>
        <begin position="39"/>
        <end position="454"/>
    </location>
</feature>
<comment type="caution">
    <text evidence="6">The sequence shown here is derived from an EMBL/GenBank/DDBJ whole genome shotgun (WGS) entry which is preliminary data.</text>
</comment>
<dbReference type="InterPro" id="IPR028082">
    <property type="entry name" value="Peripla_BP_I"/>
</dbReference>
<gene>
    <name evidence="6" type="ORF">CLV54_1638</name>
</gene>
<proteinExistence type="inferred from homology"/>
<dbReference type="OrthoDB" id="7337537at2"/>
<dbReference type="AlphaFoldDB" id="A0A2M9BV69"/>
<dbReference type="Gene3D" id="3.40.50.2300">
    <property type="match status" value="3"/>
</dbReference>
<dbReference type="RefSeq" id="WP_100344479.1">
    <property type="nucleotide sequence ID" value="NZ_PGFB01000003.1"/>
</dbReference>
<dbReference type="SUPFAM" id="SSF53822">
    <property type="entry name" value="Periplasmic binding protein-like I"/>
    <property type="match status" value="1"/>
</dbReference>
<name>A0A2M9BV69_9MICO</name>
<keyword evidence="7" id="KW-1185">Reference proteome</keyword>
<dbReference type="EMBL" id="PGFB01000003">
    <property type="protein sequence ID" value="PJJ61851.1"/>
    <property type="molecule type" value="Genomic_DNA"/>
</dbReference>
<protein>
    <submittedName>
        <fullName evidence="6">Branched-chain amino acid transport system substrate-binding protein</fullName>
    </submittedName>
</protein>
<dbReference type="PANTHER" id="PTHR30483">
    <property type="entry name" value="LEUCINE-SPECIFIC-BINDING PROTEIN"/>
    <property type="match status" value="1"/>
</dbReference>
<keyword evidence="2 4" id="KW-0732">Signal</keyword>
<comment type="similarity">
    <text evidence="1">Belongs to the leucine-binding protein family.</text>
</comment>
<evidence type="ECO:0000259" key="5">
    <source>
        <dbReference type="Pfam" id="PF13458"/>
    </source>
</evidence>
<evidence type="ECO:0000256" key="2">
    <source>
        <dbReference type="ARBA" id="ARBA00022729"/>
    </source>
</evidence>
<feature type="domain" description="Leucine-binding protein" evidence="5">
    <location>
        <begin position="79"/>
        <end position="387"/>
    </location>
</feature>
<evidence type="ECO:0000256" key="1">
    <source>
        <dbReference type="ARBA" id="ARBA00010062"/>
    </source>
</evidence>
<organism evidence="6 7">
    <name type="scientific">Compostimonas suwonensis</name>
    <dbReference type="NCBI Taxonomy" id="1048394"/>
    <lineage>
        <taxon>Bacteria</taxon>
        <taxon>Bacillati</taxon>
        <taxon>Actinomycetota</taxon>
        <taxon>Actinomycetes</taxon>
        <taxon>Micrococcales</taxon>
        <taxon>Microbacteriaceae</taxon>
        <taxon>Compostimonas</taxon>
    </lineage>
</organism>
<dbReference type="CDD" id="cd06346">
    <property type="entry name" value="PBP1_ABC_ligand_binding-like"/>
    <property type="match status" value="1"/>
</dbReference>
<sequence length="454" mass="45928">MSVFAKISSSRSKPLSVVVGLVAVGASALLLTSCAAPAGPAESSDSAAPETVLCGPDAATDTPDLAPAAPAAAQTRDTTLKIGSILPTTGSLAYLGPPEIAGVDLAVAEINASAGGVNGGNVEVIHRDSGDTTTDIATQSATDLLSQGVSGIVGAASSGVSFTFIDQVTGAKVVQVSPANTSPDFTTYNDGGFYFRTAPSDVLQGRVLGNLIVKDGAENVGIIYLNDAYGTGLESNVTTAIEAAGGTVVASEAFNEGDSQFSSQIDAVLAEDPDAIALIAFDQTKVIIPELVGTQGFPGDKVYFVDGNLADYSADFDEGVLNCAKGTLPGVLADDEFKAKLLGVDDTLTDFSYGAESYDAVMLMALAAQAGGASDGPTIQANMQAVSEGGEKCSTFAECSDLLASGADIDYEGVSGPITFDENGDPTEAYIGIYQYGSENTYSPLDVEFGSLAG</sequence>
<dbReference type="Pfam" id="PF13458">
    <property type="entry name" value="Peripla_BP_6"/>
    <property type="match status" value="1"/>
</dbReference>
<dbReference type="PANTHER" id="PTHR30483:SF6">
    <property type="entry name" value="PERIPLASMIC BINDING PROTEIN OF ABC TRANSPORTER FOR NATURAL AMINO ACIDS"/>
    <property type="match status" value="1"/>
</dbReference>
<evidence type="ECO:0000313" key="6">
    <source>
        <dbReference type="EMBL" id="PJJ61851.1"/>
    </source>
</evidence>